<dbReference type="CDD" id="cd07197">
    <property type="entry name" value="nitrilase"/>
    <property type="match status" value="1"/>
</dbReference>
<keyword evidence="4" id="KW-1185">Reference proteome</keyword>
<proteinExistence type="predicted"/>
<evidence type="ECO:0000256" key="1">
    <source>
        <dbReference type="ARBA" id="ARBA00022801"/>
    </source>
</evidence>
<gene>
    <name evidence="3" type="ORF">SAMN05444320_109251</name>
</gene>
<dbReference type="Gene3D" id="3.60.110.10">
    <property type="entry name" value="Carbon-nitrogen hydrolase"/>
    <property type="match status" value="1"/>
</dbReference>
<dbReference type="PANTHER" id="PTHR43674:SF2">
    <property type="entry name" value="BETA-UREIDOPROPIONASE"/>
    <property type="match status" value="1"/>
</dbReference>
<organism evidence="3 4">
    <name type="scientific">Streptoalloteichus hindustanus</name>
    <dbReference type="NCBI Taxonomy" id="2017"/>
    <lineage>
        <taxon>Bacteria</taxon>
        <taxon>Bacillati</taxon>
        <taxon>Actinomycetota</taxon>
        <taxon>Actinomycetes</taxon>
        <taxon>Pseudonocardiales</taxon>
        <taxon>Pseudonocardiaceae</taxon>
        <taxon>Streptoalloteichus</taxon>
    </lineage>
</organism>
<dbReference type="PANTHER" id="PTHR43674">
    <property type="entry name" value="NITRILASE C965.09-RELATED"/>
    <property type="match status" value="1"/>
</dbReference>
<feature type="domain" description="CN hydrolase" evidence="2">
    <location>
        <begin position="1"/>
        <end position="160"/>
    </location>
</feature>
<dbReference type="PROSITE" id="PS50263">
    <property type="entry name" value="CN_HYDROLASE"/>
    <property type="match status" value="1"/>
</dbReference>
<dbReference type="GO" id="GO:0050126">
    <property type="term" value="F:N-carbamoylputrescine amidase activity"/>
    <property type="evidence" value="ECO:0007669"/>
    <property type="project" value="TreeGrafter"/>
</dbReference>
<keyword evidence="1 3" id="KW-0378">Hydrolase</keyword>
<dbReference type="Pfam" id="PF00795">
    <property type="entry name" value="CN_hydrolase"/>
    <property type="match status" value="1"/>
</dbReference>
<sequence length="163" mass="16901">MFAVVGAAAPDGDDLLLASLVFGDDGEVVNTYAKKHPHGQERELFRAGEKPTLVDVDGWALGMAICRDAALPEHAAEVFGAGADVYVVSALYEAGTERRRDDHLRARSADHGGWAVLATHGDETGGYRTTGGSGVWDPAGRLVAQAGAGVPDLAVATLHPGTV</sequence>
<evidence type="ECO:0000313" key="3">
    <source>
        <dbReference type="EMBL" id="SHG51361.1"/>
    </source>
</evidence>
<dbReference type="InterPro" id="IPR003010">
    <property type="entry name" value="C-N_Hydrolase"/>
</dbReference>
<protein>
    <submittedName>
        <fullName evidence="3">Carbon-nitrogen hydrolase</fullName>
    </submittedName>
</protein>
<name>A0A1M5KF52_STRHI</name>
<dbReference type="SUPFAM" id="SSF56317">
    <property type="entry name" value="Carbon-nitrogen hydrolase"/>
    <property type="match status" value="1"/>
</dbReference>
<dbReference type="STRING" id="2017.SAMN05444320_109251"/>
<dbReference type="InterPro" id="IPR050345">
    <property type="entry name" value="Aliph_Amidase/BUP"/>
</dbReference>
<dbReference type="AlphaFoldDB" id="A0A1M5KF52"/>
<reference evidence="3 4" key="1">
    <citation type="submission" date="2016-11" db="EMBL/GenBank/DDBJ databases">
        <authorList>
            <person name="Jaros S."/>
            <person name="Januszkiewicz K."/>
            <person name="Wedrychowicz H."/>
        </authorList>
    </citation>
    <scope>NUCLEOTIDE SEQUENCE [LARGE SCALE GENOMIC DNA]</scope>
    <source>
        <strain evidence="3 4">DSM 44523</strain>
    </source>
</reference>
<dbReference type="InterPro" id="IPR036526">
    <property type="entry name" value="C-N_Hydrolase_sf"/>
</dbReference>
<dbReference type="EMBL" id="FQVN01000009">
    <property type="protein sequence ID" value="SHG51361.1"/>
    <property type="molecule type" value="Genomic_DNA"/>
</dbReference>
<dbReference type="GO" id="GO:0033388">
    <property type="term" value="P:putrescine biosynthetic process from arginine"/>
    <property type="evidence" value="ECO:0007669"/>
    <property type="project" value="TreeGrafter"/>
</dbReference>
<evidence type="ECO:0000313" key="4">
    <source>
        <dbReference type="Proteomes" id="UP000184501"/>
    </source>
</evidence>
<accession>A0A1M5KF52</accession>
<dbReference type="Proteomes" id="UP000184501">
    <property type="component" value="Unassembled WGS sequence"/>
</dbReference>
<evidence type="ECO:0000259" key="2">
    <source>
        <dbReference type="PROSITE" id="PS50263"/>
    </source>
</evidence>